<evidence type="ECO:0000313" key="9">
    <source>
        <dbReference type="EMBL" id="ELK16761.1"/>
    </source>
</evidence>
<dbReference type="InterPro" id="IPR028169">
    <property type="entry name" value="Raftlin"/>
</dbReference>
<dbReference type="GO" id="GO:0005886">
    <property type="term" value="C:plasma membrane"/>
    <property type="evidence" value="ECO:0007669"/>
    <property type="project" value="UniProtKB-SubCell"/>
</dbReference>
<comment type="subcellular location">
    <subcellularLocation>
        <location evidence="1">Cell membrane</location>
        <topology evidence="1">Lipid-anchor</topology>
    </subcellularLocation>
</comment>
<feature type="compositionally biased region" description="Acidic residues" evidence="8">
    <location>
        <begin position="106"/>
        <end position="116"/>
    </location>
</feature>
<dbReference type="eggNOG" id="ENOG502QVP2">
    <property type="taxonomic scope" value="Eukaryota"/>
</dbReference>
<keyword evidence="6" id="KW-0564">Palmitate</keyword>
<evidence type="ECO:0000256" key="1">
    <source>
        <dbReference type="ARBA" id="ARBA00004193"/>
    </source>
</evidence>
<dbReference type="AlphaFoldDB" id="L5L0G1"/>
<protein>
    <submittedName>
        <fullName evidence="9">Raftlin</fullName>
    </submittedName>
</protein>
<dbReference type="PANTHER" id="PTHR17601">
    <property type="entry name" value="RAFTLIN-RELATED"/>
    <property type="match status" value="1"/>
</dbReference>
<proteinExistence type="inferred from homology"/>
<evidence type="ECO:0000256" key="3">
    <source>
        <dbReference type="ARBA" id="ARBA00022475"/>
    </source>
</evidence>
<evidence type="ECO:0000256" key="4">
    <source>
        <dbReference type="ARBA" id="ARBA00022707"/>
    </source>
</evidence>
<sequence>MHSRQMRKSKGKLSARDKRQAEENEKNLEDQFSKAGDVGNCVLSQQQEEGASEEMKVQEVTGKQLCSDSRCCVENGPAGHCGAPEGGCEGHSGPGDDAREGGAEEVAAEPETAEDN</sequence>
<name>L5L0G1_PTEAL</name>
<dbReference type="PANTHER" id="PTHR17601:SF3">
    <property type="entry name" value="RAFTLIN"/>
    <property type="match status" value="1"/>
</dbReference>
<dbReference type="Proteomes" id="UP000010552">
    <property type="component" value="Unassembled WGS sequence"/>
</dbReference>
<evidence type="ECO:0000256" key="7">
    <source>
        <dbReference type="ARBA" id="ARBA00023288"/>
    </source>
</evidence>
<evidence type="ECO:0000256" key="8">
    <source>
        <dbReference type="SAM" id="MobiDB-lite"/>
    </source>
</evidence>
<feature type="region of interest" description="Disordered" evidence="8">
    <location>
        <begin position="82"/>
        <end position="116"/>
    </location>
</feature>
<accession>L5L0G1</accession>
<dbReference type="InParanoid" id="L5L0G1"/>
<reference evidence="10" key="1">
    <citation type="journal article" date="2013" name="Science">
        <title>Comparative analysis of bat genomes provides insight into the evolution of flight and immunity.</title>
        <authorList>
            <person name="Zhang G."/>
            <person name="Cowled C."/>
            <person name="Shi Z."/>
            <person name="Huang Z."/>
            <person name="Bishop-Lilly K.A."/>
            <person name="Fang X."/>
            <person name="Wynne J.W."/>
            <person name="Xiong Z."/>
            <person name="Baker M.L."/>
            <person name="Zhao W."/>
            <person name="Tachedjian M."/>
            <person name="Zhu Y."/>
            <person name="Zhou P."/>
            <person name="Jiang X."/>
            <person name="Ng J."/>
            <person name="Yang L."/>
            <person name="Wu L."/>
            <person name="Xiao J."/>
            <person name="Feng Y."/>
            <person name="Chen Y."/>
            <person name="Sun X."/>
            <person name="Zhang Y."/>
            <person name="Marsh G.A."/>
            <person name="Crameri G."/>
            <person name="Broder C.C."/>
            <person name="Frey K.G."/>
            <person name="Wang L.F."/>
            <person name="Wang J."/>
        </authorList>
    </citation>
    <scope>NUCLEOTIDE SEQUENCE [LARGE SCALE GENOMIC DNA]</scope>
</reference>
<evidence type="ECO:0000256" key="6">
    <source>
        <dbReference type="ARBA" id="ARBA00023139"/>
    </source>
</evidence>
<evidence type="ECO:0000256" key="2">
    <source>
        <dbReference type="ARBA" id="ARBA00006390"/>
    </source>
</evidence>
<feature type="compositionally biased region" description="Basic residues" evidence="8">
    <location>
        <begin position="1"/>
        <end position="13"/>
    </location>
</feature>
<keyword evidence="5" id="KW-0472">Membrane</keyword>
<feature type="compositionally biased region" description="Gly residues" evidence="8">
    <location>
        <begin position="84"/>
        <end position="93"/>
    </location>
</feature>
<keyword evidence="7" id="KW-0449">Lipoprotein</keyword>
<evidence type="ECO:0000313" key="10">
    <source>
        <dbReference type="Proteomes" id="UP000010552"/>
    </source>
</evidence>
<comment type="similarity">
    <text evidence="2">Belongs to the raftlin family.</text>
</comment>
<keyword evidence="4" id="KW-0519">Myristate</keyword>
<dbReference type="STRING" id="9402.L5L0G1"/>
<keyword evidence="10" id="KW-1185">Reference proteome</keyword>
<dbReference type="EMBL" id="KB030438">
    <property type="protein sequence ID" value="ELK16761.1"/>
    <property type="molecule type" value="Genomic_DNA"/>
</dbReference>
<gene>
    <name evidence="9" type="ORF">PAL_GLEAN10016009</name>
</gene>
<evidence type="ECO:0000256" key="5">
    <source>
        <dbReference type="ARBA" id="ARBA00023136"/>
    </source>
</evidence>
<organism evidence="9 10">
    <name type="scientific">Pteropus alecto</name>
    <name type="common">Black flying fox</name>
    <dbReference type="NCBI Taxonomy" id="9402"/>
    <lineage>
        <taxon>Eukaryota</taxon>
        <taxon>Metazoa</taxon>
        <taxon>Chordata</taxon>
        <taxon>Craniata</taxon>
        <taxon>Vertebrata</taxon>
        <taxon>Euteleostomi</taxon>
        <taxon>Mammalia</taxon>
        <taxon>Eutheria</taxon>
        <taxon>Laurasiatheria</taxon>
        <taxon>Chiroptera</taxon>
        <taxon>Yinpterochiroptera</taxon>
        <taxon>Pteropodoidea</taxon>
        <taxon>Pteropodidae</taxon>
        <taxon>Pteropodinae</taxon>
        <taxon>Pteropus</taxon>
    </lineage>
</organism>
<feature type="region of interest" description="Disordered" evidence="8">
    <location>
        <begin position="1"/>
        <end position="59"/>
    </location>
</feature>
<keyword evidence="3" id="KW-1003">Cell membrane</keyword>
<feature type="compositionally biased region" description="Basic and acidic residues" evidence="8">
    <location>
        <begin position="14"/>
        <end position="32"/>
    </location>
</feature>